<evidence type="ECO:0000256" key="3">
    <source>
        <dbReference type="ARBA" id="ARBA00022729"/>
    </source>
</evidence>
<comment type="subcellular location">
    <subcellularLocation>
        <location evidence="1">Membrane</location>
        <topology evidence="1">Single-pass type I membrane protein</topology>
    </subcellularLocation>
</comment>
<dbReference type="AlphaFoldDB" id="A0ABC8SAW2"/>
<keyword evidence="2" id="KW-0812">Transmembrane</keyword>
<dbReference type="Proteomes" id="UP001642360">
    <property type="component" value="Unassembled WGS sequence"/>
</dbReference>
<evidence type="ECO:0000256" key="6">
    <source>
        <dbReference type="ARBA" id="ARBA00023180"/>
    </source>
</evidence>
<sequence length="268" mass="29283">MALTILRTGSHHGVAATVVSDWESAVTTKQRPLPSLIFGIHIQLLLILIPAGFSGKIPPSLGNLSSLQYLDLSSEFPPLMVDNIQWMTGLLSLKNLAMDDVDLSLVGSSRLEVLNSLPYLTELHLPGCGLTGSISSLGFVNFTSLAVLDLVFNNFNSKFPDWLVNISSLVYIDLSLNVLRGRIPLGLSELPSLQYLYLIGTDNLSASCPQLFRGSWRKIEVINFAFNRIHGKLPASIGNMTFLTDFDLFSNSVEGEIPGSIGRLCNEF</sequence>
<dbReference type="Gene3D" id="3.80.10.10">
    <property type="entry name" value="Ribonuclease Inhibitor"/>
    <property type="match status" value="1"/>
</dbReference>
<evidence type="ECO:0000256" key="5">
    <source>
        <dbReference type="ARBA" id="ARBA00023136"/>
    </source>
</evidence>
<dbReference type="InterPro" id="IPR032675">
    <property type="entry name" value="LRR_dom_sf"/>
</dbReference>
<dbReference type="GO" id="GO:0016020">
    <property type="term" value="C:membrane"/>
    <property type="evidence" value="ECO:0007669"/>
    <property type="project" value="UniProtKB-SubCell"/>
</dbReference>
<reference evidence="7 8" key="1">
    <citation type="submission" date="2024-02" db="EMBL/GenBank/DDBJ databases">
        <authorList>
            <person name="Vignale AGUSTIN F."/>
            <person name="Sosa J E."/>
            <person name="Modenutti C."/>
        </authorList>
    </citation>
    <scope>NUCLEOTIDE SEQUENCE [LARGE SCALE GENOMIC DNA]</scope>
</reference>
<evidence type="ECO:0000313" key="8">
    <source>
        <dbReference type="Proteomes" id="UP001642360"/>
    </source>
</evidence>
<keyword evidence="6" id="KW-0325">Glycoprotein</keyword>
<evidence type="ECO:0000256" key="4">
    <source>
        <dbReference type="ARBA" id="ARBA00022989"/>
    </source>
</evidence>
<gene>
    <name evidence="7" type="ORF">ILEXP_LOCUS20523</name>
</gene>
<keyword evidence="8" id="KW-1185">Reference proteome</keyword>
<name>A0ABC8SAW2_9AQUA</name>
<keyword evidence="4" id="KW-1133">Transmembrane helix</keyword>
<dbReference type="PANTHER" id="PTHR48063:SF16">
    <property type="entry name" value="LRR RECEPTOR-LIKE SERINE_THREONINE-PROTEIN KINASE GSO1"/>
    <property type="match status" value="1"/>
</dbReference>
<evidence type="ECO:0000256" key="2">
    <source>
        <dbReference type="ARBA" id="ARBA00022692"/>
    </source>
</evidence>
<keyword evidence="5" id="KW-0472">Membrane</keyword>
<keyword evidence="3" id="KW-0732">Signal</keyword>
<accession>A0ABC8SAW2</accession>
<dbReference type="SUPFAM" id="SSF52047">
    <property type="entry name" value="RNI-like"/>
    <property type="match status" value="1"/>
</dbReference>
<comment type="caution">
    <text evidence="7">The sequence shown here is derived from an EMBL/GenBank/DDBJ whole genome shotgun (WGS) entry which is preliminary data.</text>
</comment>
<protein>
    <submittedName>
        <fullName evidence="7">Uncharacterized protein</fullName>
    </submittedName>
</protein>
<organism evidence="7 8">
    <name type="scientific">Ilex paraguariensis</name>
    <name type="common">yerba mate</name>
    <dbReference type="NCBI Taxonomy" id="185542"/>
    <lineage>
        <taxon>Eukaryota</taxon>
        <taxon>Viridiplantae</taxon>
        <taxon>Streptophyta</taxon>
        <taxon>Embryophyta</taxon>
        <taxon>Tracheophyta</taxon>
        <taxon>Spermatophyta</taxon>
        <taxon>Magnoliopsida</taxon>
        <taxon>eudicotyledons</taxon>
        <taxon>Gunneridae</taxon>
        <taxon>Pentapetalae</taxon>
        <taxon>asterids</taxon>
        <taxon>campanulids</taxon>
        <taxon>Aquifoliales</taxon>
        <taxon>Aquifoliaceae</taxon>
        <taxon>Ilex</taxon>
    </lineage>
</organism>
<evidence type="ECO:0000313" key="7">
    <source>
        <dbReference type="EMBL" id="CAK9152304.1"/>
    </source>
</evidence>
<evidence type="ECO:0000256" key="1">
    <source>
        <dbReference type="ARBA" id="ARBA00004479"/>
    </source>
</evidence>
<dbReference type="InterPro" id="IPR001611">
    <property type="entry name" value="Leu-rich_rpt"/>
</dbReference>
<dbReference type="PANTHER" id="PTHR48063">
    <property type="entry name" value="LRR RECEPTOR-LIKE KINASE"/>
    <property type="match status" value="1"/>
</dbReference>
<proteinExistence type="predicted"/>
<dbReference type="Pfam" id="PF13855">
    <property type="entry name" value="LRR_8"/>
    <property type="match status" value="1"/>
</dbReference>
<dbReference type="InterPro" id="IPR046956">
    <property type="entry name" value="RLP23-like"/>
</dbReference>
<dbReference type="EMBL" id="CAUOFW020002258">
    <property type="protein sequence ID" value="CAK9152304.1"/>
    <property type="molecule type" value="Genomic_DNA"/>
</dbReference>